<dbReference type="AlphaFoldDB" id="A0A2P2BSP4"/>
<evidence type="ECO:0000256" key="2">
    <source>
        <dbReference type="ARBA" id="ARBA00006962"/>
    </source>
</evidence>
<keyword evidence="3 7" id="KW-0328">Glycosyltransferase</keyword>
<dbReference type="InterPro" id="IPR007235">
    <property type="entry name" value="Glyco_trans_28_C"/>
</dbReference>
<reference evidence="7 8" key="1">
    <citation type="submission" date="2014-09" db="EMBL/GenBank/DDBJ databases">
        <authorList>
            <person name="Hornung B.V."/>
        </authorList>
    </citation>
    <scope>NUCLEOTIDE SEQUENCE [LARGE SCALE GENOMIC DNA]</scope>
    <source>
        <strain evidence="7 8">FRIFI</strain>
    </source>
</reference>
<keyword evidence="5" id="KW-0256">Endoplasmic reticulum</keyword>
<evidence type="ECO:0000259" key="6">
    <source>
        <dbReference type="Pfam" id="PF04101"/>
    </source>
</evidence>
<dbReference type="RefSeq" id="WP_166505692.1">
    <property type="nucleotide sequence ID" value="NZ_LN650648.1"/>
</dbReference>
<dbReference type="NCBIfam" id="NF041548">
    <property type="entry name" value="PssE"/>
    <property type="match status" value="1"/>
</dbReference>
<evidence type="ECO:0000256" key="5">
    <source>
        <dbReference type="ARBA" id="ARBA00022824"/>
    </source>
</evidence>
<organism evidence="7 8">
    <name type="scientific">Romboutsia hominis</name>
    <dbReference type="NCBI Taxonomy" id="1507512"/>
    <lineage>
        <taxon>Bacteria</taxon>
        <taxon>Bacillati</taxon>
        <taxon>Bacillota</taxon>
        <taxon>Clostridia</taxon>
        <taxon>Peptostreptococcales</taxon>
        <taxon>Peptostreptococcaceae</taxon>
        <taxon>Romboutsia</taxon>
    </lineage>
</organism>
<gene>
    <name evidence="7" type="ORF">FRIFI_1837</name>
</gene>
<keyword evidence="8" id="KW-1185">Reference proteome</keyword>
<dbReference type="InterPro" id="IPR048097">
    <property type="entry name" value="Cps14G-like"/>
</dbReference>
<comment type="similarity">
    <text evidence="2">Belongs to the glycosyltransferase 28 family.</text>
</comment>
<protein>
    <submittedName>
        <fullName evidence="7">EpsH</fullName>
        <ecNumber evidence="7">2.4.1.227</ecNumber>
    </submittedName>
</protein>
<dbReference type="InterPro" id="IPR039042">
    <property type="entry name" value="Alg13-like"/>
</dbReference>
<sequence length="157" mass="18507">MIFVTLGSQKFQFNRLLKEIDRLVEEGIITDEVFAQIGYSDYKPKNYNYKEFLDREEFTSIMNKCNKVITHGGTGAIINAIKKRKKVIAIPRLIDFREHVDNHQIQIVNQFKSMGFIYAVYNTNELEHAIDRIEKFETKEYISNTEEIIESICEFIK</sequence>
<name>A0A2P2BSP4_9FIRM</name>
<evidence type="ECO:0000313" key="7">
    <source>
        <dbReference type="EMBL" id="CEI73368.1"/>
    </source>
</evidence>
<evidence type="ECO:0000256" key="3">
    <source>
        <dbReference type="ARBA" id="ARBA00022676"/>
    </source>
</evidence>
<evidence type="ECO:0000313" key="8">
    <source>
        <dbReference type="Proteomes" id="UP000245695"/>
    </source>
</evidence>
<evidence type="ECO:0000256" key="1">
    <source>
        <dbReference type="ARBA" id="ARBA00004240"/>
    </source>
</evidence>
<dbReference type="GO" id="GO:0016758">
    <property type="term" value="F:hexosyltransferase activity"/>
    <property type="evidence" value="ECO:0007669"/>
    <property type="project" value="InterPro"/>
</dbReference>
<comment type="subcellular location">
    <subcellularLocation>
        <location evidence="1">Endoplasmic reticulum</location>
    </subcellularLocation>
</comment>
<dbReference type="KEGG" id="rhom:FRIFI_1837"/>
<dbReference type="Pfam" id="PF04101">
    <property type="entry name" value="Glyco_tran_28_C"/>
    <property type="match status" value="1"/>
</dbReference>
<feature type="domain" description="Glycosyl transferase family 28 C-terminal" evidence="6">
    <location>
        <begin position="1"/>
        <end position="146"/>
    </location>
</feature>
<proteinExistence type="inferred from homology"/>
<dbReference type="PANTHER" id="PTHR12867">
    <property type="entry name" value="GLYCOSYL TRANSFERASE-RELATED"/>
    <property type="match status" value="1"/>
</dbReference>
<keyword evidence="4 7" id="KW-0808">Transferase</keyword>
<dbReference type="PANTHER" id="PTHR12867:SF6">
    <property type="entry name" value="N-ACETYLGLUCOSAMINYLDIPHOSPHODOLICHOL N-ACETYLGLUCOSAMINYLTRANSFERASE"/>
    <property type="match status" value="1"/>
</dbReference>
<dbReference type="GO" id="GO:0006488">
    <property type="term" value="P:dolichol-linked oligosaccharide biosynthetic process"/>
    <property type="evidence" value="ECO:0007669"/>
    <property type="project" value="InterPro"/>
</dbReference>
<accession>A0A2P2BSP4</accession>
<dbReference type="EC" id="2.4.1.227" evidence="7"/>
<evidence type="ECO:0000256" key="4">
    <source>
        <dbReference type="ARBA" id="ARBA00022679"/>
    </source>
</evidence>
<dbReference type="Gene3D" id="3.40.50.2000">
    <property type="entry name" value="Glycogen Phosphorylase B"/>
    <property type="match status" value="1"/>
</dbReference>
<dbReference type="EMBL" id="LN650648">
    <property type="protein sequence ID" value="CEI73368.1"/>
    <property type="molecule type" value="Genomic_DNA"/>
</dbReference>
<dbReference type="Proteomes" id="UP000245695">
    <property type="component" value="Chromosome 1"/>
</dbReference>